<dbReference type="SMART" id="SM01017">
    <property type="entry name" value="Arrestin_C"/>
    <property type="match status" value="1"/>
</dbReference>
<organism evidence="5">
    <name type="scientific">Musca domestica</name>
    <name type="common">House fly</name>
    <dbReference type="NCBI Taxonomy" id="7370"/>
    <lineage>
        <taxon>Eukaryota</taxon>
        <taxon>Metazoa</taxon>
        <taxon>Ecdysozoa</taxon>
        <taxon>Arthropoda</taxon>
        <taxon>Hexapoda</taxon>
        <taxon>Insecta</taxon>
        <taxon>Pterygota</taxon>
        <taxon>Neoptera</taxon>
        <taxon>Endopterygota</taxon>
        <taxon>Diptera</taxon>
        <taxon>Brachycera</taxon>
        <taxon>Muscomorpha</taxon>
        <taxon>Muscoidea</taxon>
        <taxon>Muscidae</taxon>
        <taxon>Musca</taxon>
    </lineage>
</organism>
<dbReference type="RefSeq" id="XP_005176219.1">
    <property type="nucleotide sequence ID" value="XM_005176162.3"/>
</dbReference>
<dbReference type="OrthoDB" id="7785529at2759"/>
<gene>
    <name evidence="5" type="primary">101896858</name>
    <name evidence="7" type="synonym">LOC101896858</name>
</gene>
<accession>A0A1I8M8C2</accession>
<dbReference type="InterPro" id="IPR050357">
    <property type="entry name" value="Arrestin_domain-protein"/>
</dbReference>
<dbReference type="Pfam" id="PF00339">
    <property type="entry name" value="Arrestin_N"/>
    <property type="match status" value="1"/>
</dbReference>
<name>A0A1I8M8C2_MUSDO</name>
<dbReference type="InterPro" id="IPR014752">
    <property type="entry name" value="Arrestin-like_C"/>
</dbReference>
<evidence type="ECO:0000259" key="4">
    <source>
        <dbReference type="SMART" id="SM01017"/>
    </source>
</evidence>
<reference evidence="5" key="1">
    <citation type="submission" date="2020-05" db="UniProtKB">
        <authorList>
            <consortium name="EnsemblMetazoa"/>
        </authorList>
    </citation>
    <scope>IDENTIFICATION</scope>
    <source>
        <strain evidence="5">Aabys</strain>
    </source>
</reference>
<dbReference type="eggNOG" id="KOG3780">
    <property type="taxonomic scope" value="Eukaryota"/>
</dbReference>
<dbReference type="KEGG" id="mde:101896858"/>
<evidence type="ECO:0000313" key="6">
    <source>
        <dbReference type="Proteomes" id="UP001652621"/>
    </source>
</evidence>
<dbReference type="EnsemblMetazoa" id="MDOA002293-RA">
    <property type="protein sequence ID" value="MDOA002293-PA"/>
    <property type="gene ID" value="MDOA002293"/>
</dbReference>
<dbReference type="Proteomes" id="UP001652621">
    <property type="component" value="Unplaced"/>
</dbReference>
<evidence type="ECO:0000313" key="7">
    <source>
        <dbReference type="RefSeq" id="XP_005176219.1"/>
    </source>
</evidence>
<dbReference type="Pfam" id="PF02752">
    <property type="entry name" value="Arrestin_C"/>
    <property type="match status" value="1"/>
</dbReference>
<dbReference type="PANTHER" id="PTHR11188:SF167">
    <property type="entry name" value="ARRESTIN C-TERMINAL-LIKE DOMAIN-CONTAINING PROTEIN-RELATED"/>
    <property type="match status" value="1"/>
</dbReference>
<dbReference type="VEuPathDB" id="VectorBase:MDOMA2_018227"/>
<dbReference type="AlphaFoldDB" id="A0A1I8M8C2"/>
<dbReference type="InterPro" id="IPR011022">
    <property type="entry name" value="Arrestin_C-like"/>
</dbReference>
<dbReference type="GO" id="GO:0015031">
    <property type="term" value="P:protein transport"/>
    <property type="evidence" value="ECO:0007669"/>
    <property type="project" value="TreeGrafter"/>
</dbReference>
<dbReference type="SUPFAM" id="SSF81296">
    <property type="entry name" value="E set domains"/>
    <property type="match status" value="2"/>
</dbReference>
<dbReference type="GeneID" id="101896858"/>
<feature type="domain" description="Arrestin C-terminal-like" evidence="4">
    <location>
        <begin position="179"/>
        <end position="315"/>
    </location>
</feature>
<proteinExistence type="inferred from homology"/>
<sequence>MNLVSCSLQLEHFSDSYRPGDVIKGFAVFNVNGSSPILIKALSIQFSGYASCKWEKEQPKKKKAKPKPKEYYVNREDYIFTKNYLFGSEDANPKAITPGIYNYNFMVQIPQNAPSTFNGAWGSIAYELQVHADYISNVDCLCTSVITVEQLKDLRRWAPNMESPIESTNRETKPCLKFWRPPLQVYANVPQSGYVPGECISVHVKVDNHGHVKLKDITTKLNRIVTYKGSWKEKKPQETREVTAIACNVYSCFGQSFTDIQHIQQLVVPQTVPTFEFSECKCISVTYEVEVSVCIQRKLRLLTTVIPIVVGSISLRSDVKVVEEAPSSSHVSAITVARSMDELNLPSSWEMREQQQQQLHPNIQAMDQMSVSMTSLASSFREADYMAAVKINKKSKHNITGDVSEFKPKYLYFDLPQELQPHLEEDTPSTSHSQARPTIIAKSTDAKC</sequence>
<evidence type="ECO:0000256" key="3">
    <source>
        <dbReference type="SAM" id="MobiDB-lite"/>
    </source>
</evidence>
<comment type="similarity">
    <text evidence="1">Belongs to the arrestin family.</text>
</comment>
<feature type="region of interest" description="Disordered" evidence="3">
    <location>
        <begin position="423"/>
        <end position="448"/>
    </location>
</feature>
<protein>
    <submittedName>
        <fullName evidence="7">Uncharacterized protein LOC101896858</fullName>
    </submittedName>
</protein>
<keyword evidence="6" id="KW-1185">Reference proteome</keyword>
<dbReference type="PANTHER" id="PTHR11188">
    <property type="entry name" value="ARRESTIN DOMAIN CONTAINING PROTEIN"/>
    <property type="match status" value="1"/>
</dbReference>
<dbReference type="GO" id="GO:0005737">
    <property type="term" value="C:cytoplasm"/>
    <property type="evidence" value="ECO:0007669"/>
    <property type="project" value="TreeGrafter"/>
</dbReference>
<dbReference type="VEuPathDB" id="VectorBase:MDOA002293"/>
<dbReference type="InterPro" id="IPR014756">
    <property type="entry name" value="Ig_E-set"/>
</dbReference>
<evidence type="ECO:0000313" key="5">
    <source>
        <dbReference type="EnsemblMetazoa" id="MDOA002293-PA"/>
    </source>
</evidence>
<evidence type="ECO:0000256" key="1">
    <source>
        <dbReference type="ARBA" id="ARBA00005298"/>
    </source>
</evidence>
<keyword evidence="2" id="KW-0716">Sensory transduction</keyword>
<reference evidence="7" key="2">
    <citation type="submission" date="2025-04" db="UniProtKB">
        <authorList>
            <consortium name="RefSeq"/>
        </authorList>
    </citation>
    <scope>IDENTIFICATION</scope>
    <source>
        <strain evidence="7">Aabys</strain>
    </source>
</reference>
<evidence type="ECO:0000256" key="2">
    <source>
        <dbReference type="ARBA" id="ARBA00022606"/>
    </source>
</evidence>
<dbReference type="Gene3D" id="2.60.40.640">
    <property type="match status" value="2"/>
</dbReference>
<dbReference type="InterPro" id="IPR011021">
    <property type="entry name" value="Arrestin-like_N"/>
</dbReference>